<feature type="compositionally biased region" description="Low complexity" evidence="8">
    <location>
        <begin position="77"/>
        <end position="92"/>
    </location>
</feature>
<dbReference type="Gene3D" id="3.30.420.10">
    <property type="entry name" value="Ribonuclease H-like superfamily/Ribonuclease H"/>
    <property type="match status" value="1"/>
</dbReference>
<proteinExistence type="inferred from homology"/>
<dbReference type="Pfam" id="PF02171">
    <property type="entry name" value="Piwi"/>
    <property type="match status" value="1"/>
</dbReference>
<dbReference type="EMBL" id="LSMT01000032">
    <property type="protein sequence ID" value="PFX31729.1"/>
    <property type="molecule type" value="Genomic_DNA"/>
</dbReference>
<keyword evidence="4" id="KW-0221">Differentiation</keyword>
<keyword evidence="2" id="KW-0217">Developmental protein</keyword>
<dbReference type="CDD" id="cd04658">
    <property type="entry name" value="Piwi_piwi-like_Euk"/>
    <property type="match status" value="1"/>
</dbReference>
<evidence type="ECO:0000256" key="8">
    <source>
        <dbReference type="SAM" id="MobiDB-lite"/>
    </source>
</evidence>
<dbReference type="GO" id="GO:0003723">
    <property type="term" value="F:RNA binding"/>
    <property type="evidence" value="ECO:0007669"/>
    <property type="project" value="UniProtKB-KW"/>
</dbReference>
<dbReference type="SMART" id="SM00950">
    <property type="entry name" value="Piwi"/>
    <property type="match status" value="1"/>
</dbReference>
<sequence>MYSVKDSSSQKEQGEFGWRRSERATLDGEEVSGSLLKYRVFKKMTGRARGRSRGRGRGGGDGSRPGDCAQRVAPEQVPVVVGRGRSRGPPSGQISQPQRPVAPPTEAMAGMSVKEQRPPVQSVSGAREQRPRLSRDVDDNVVTKPAHLIDKMGNTGSGIDLVTNHFKLKTKTNFGVYQYTVSFNPEVEAKRARVAMLRSKSDLLGQVHAFDGMTLYLPTRLSEVETRCNITRPQGDVVQMAIKFTNEVPPDSPSMLQLYNIIFRRILKNIGMQQVGRNYYNTSQPIVIQKFGLELWPGYSTSILPYETDFLLSADVSHKVLRTTTVLEYLYELYERYERTGRKGDFHGEATKKLVGQIVLTRYNNKTYRIDDINWDLFPSNTFHGRFKGEERDITYKEYYQETYGKEIGDMEQPLLVSRLKREPGQMTRIPNGELLLVPELCFLTGLTDEMRNDFGMMKDLAVHTRVDPKARNQSLMRFINSIKSNADASAELSGWNLEFEDKTLQMSGRVLPPEKIFQKNKSFSYEPRTAEWSREMRGNPLQSTVNLNNWTLIYTNRDSGNAKDFAQTLSRVCGPMGIQVSKPYEFELNNDRTESYLHAINERYCSSLQMVVAVLTTTRKDRYDAIKKCCCLEKPVPSQVIVSRTISKKQMLMSVCTKIGIQLNCKLGGEAWAVEIPLKKTMVIGIDTYHDSLQKGRSVGGFVASTNPTLTKYYSRVTFQHTGMELIDGLKTSMTAALKKYGELNGVLPDRIIVYRDGVGDGQLKTVVGHEVPQLKASFQDLASGYAPKFAVVIVKKRISARIFHKTNGDVNLSNPPPGTVVDSVITKKQWYDFFCVSQSVRQGTVSPTHYNVIEDSAGLMPDHFQRLTYKLTHLYYNWPGTVRVPAPCQYAHKLAFLVGQSLHKEPSSELADKLFFL</sequence>
<dbReference type="SUPFAM" id="SSF53098">
    <property type="entry name" value="Ribonuclease H-like"/>
    <property type="match status" value="1"/>
</dbReference>
<evidence type="ECO:0000256" key="1">
    <source>
        <dbReference type="ARBA" id="ARBA00004496"/>
    </source>
</evidence>
<dbReference type="STRING" id="50429.A0A2B4SRI4"/>
<keyword evidence="12" id="KW-1185">Reference proteome</keyword>
<dbReference type="InterPro" id="IPR003100">
    <property type="entry name" value="PAZ_dom"/>
</dbReference>
<dbReference type="Proteomes" id="UP000225706">
    <property type="component" value="Unassembled WGS sequence"/>
</dbReference>
<feature type="region of interest" description="Disordered" evidence="8">
    <location>
        <begin position="1"/>
        <end position="135"/>
    </location>
</feature>
<dbReference type="InterPro" id="IPR012337">
    <property type="entry name" value="RNaseH-like_sf"/>
</dbReference>
<accession>A0A2B4SRI4</accession>
<reference evidence="12" key="1">
    <citation type="journal article" date="2017" name="bioRxiv">
        <title>Comparative analysis of the genomes of Stylophora pistillata and Acropora digitifera provides evidence for extensive differences between species of corals.</title>
        <authorList>
            <person name="Voolstra C.R."/>
            <person name="Li Y."/>
            <person name="Liew Y.J."/>
            <person name="Baumgarten S."/>
            <person name="Zoccola D."/>
            <person name="Flot J.-F."/>
            <person name="Tambutte S."/>
            <person name="Allemand D."/>
            <person name="Aranda M."/>
        </authorList>
    </citation>
    <scope>NUCLEOTIDE SEQUENCE [LARGE SCALE GENOMIC DNA]</scope>
</reference>
<evidence type="ECO:0000256" key="3">
    <source>
        <dbReference type="ARBA" id="ARBA00022490"/>
    </source>
</evidence>
<comment type="similarity">
    <text evidence="7">Belongs to the argonaute family. Piwi subfamily.</text>
</comment>
<protein>
    <submittedName>
        <fullName evidence="11">Piwi-like protein 1</fullName>
    </submittedName>
</protein>
<feature type="compositionally biased region" description="Basic residues" evidence="8">
    <location>
        <begin position="39"/>
        <end position="56"/>
    </location>
</feature>
<feature type="compositionally biased region" description="Basic and acidic residues" evidence="8">
    <location>
        <begin position="8"/>
        <end position="26"/>
    </location>
</feature>
<dbReference type="GO" id="GO:0031047">
    <property type="term" value="P:regulatory ncRNA-mediated gene silencing"/>
    <property type="evidence" value="ECO:0007669"/>
    <property type="project" value="UniProtKB-KW"/>
</dbReference>
<dbReference type="OrthoDB" id="445936at2759"/>
<organism evidence="11 12">
    <name type="scientific">Stylophora pistillata</name>
    <name type="common">Smooth cauliflower coral</name>
    <dbReference type="NCBI Taxonomy" id="50429"/>
    <lineage>
        <taxon>Eukaryota</taxon>
        <taxon>Metazoa</taxon>
        <taxon>Cnidaria</taxon>
        <taxon>Anthozoa</taxon>
        <taxon>Hexacorallia</taxon>
        <taxon>Scleractinia</taxon>
        <taxon>Astrocoeniina</taxon>
        <taxon>Pocilloporidae</taxon>
        <taxon>Stylophora</taxon>
    </lineage>
</organism>
<dbReference type="CDD" id="cd02845">
    <property type="entry name" value="PAZ_piwi_like"/>
    <property type="match status" value="1"/>
</dbReference>
<keyword evidence="6" id="KW-0943">RNA-mediated gene silencing</keyword>
<evidence type="ECO:0000256" key="2">
    <source>
        <dbReference type="ARBA" id="ARBA00022473"/>
    </source>
</evidence>
<dbReference type="InterPro" id="IPR036085">
    <property type="entry name" value="PAZ_dom_sf"/>
</dbReference>
<dbReference type="FunFam" id="2.170.260.10:FF:000003">
    <property type="entry name" value="Piwi-like RNA-mediated gene silencing 2"/>
    <property type="match status" value="1"/>
</dbReference>
<keyword evidence="5" id="KW-0694">RNA-binding</keyword>
<dbReference type="AlphaFoldDB" id="A0A2B4SRI4"/>
<dbReference type="Gene3D" id="3.40.50.2300">
    <property type="match status" value="1"/>
</dbReference>
<evidence type="ECO:0000256" key="6">
    <source>
        <dbReference type="ARBA" id="ARBA00023158"/>
    </source>
</evidence>
<dbReference type="PROSITE" id="PS50822">
    <property type="entry name" value="PIWI"/>
    <property type="match status" value="1"/>
</dbReference>
<name>A0A2B4SRI4_STYPI</name>
<dbReference type="SUPFAM" id="SSF101690">
    <property type="entry name" value="PAZ domain"/>
    <property type="match status" value="1"/>
</dbReference>
<evidence type="ECO:0000313" key="12">
    <source>
        <dbReference type="Proteomes" id="UP000225706"/>
    </source>
</evidence>
<dbReference type="FunFam" id="3.30.420.10:FF:000014">
    <property type="entry name" value="Piwi-like RNA-mediated gene silencing 1"/>
    <property type="match status" value="1"/>
</dbReference>
<comment type="caution">
    <text evidence="11">The sequence shown here is derived from an EMBL/GenBank/DDBJ whole genome shotgun (WGS) entry which is preliminary data.</text>
</comment>
<feature type="domain" description="Piwi" evidence="10">
    <location>
        <begin position="611"/>
        <end position="905"/>
    </location>
</feature>
<feature type="domain" description="PAZ" evidence="9">
    <location>
        <begin position="325"/>
        <end position="446"/>
    </location>
</feature>
<dbReference type="Pfam" id="PF23278">
    <property type="entry name" value="Piwi_N"/>
    <property type="match status" value="1"/>
</dbReference>
<dbReference type="PROSITE" id="PS50821">
    <property type="entry name" value="PAZ"/>
    <property type="match status" value="1"/>
</dbReference>
<evidence type="ECO:0000256" key="7">
    <source>
        <dbReference type="ARBA" id="ARBA00038291"/>
    </source>
</evidence>
<evidence type="ECO:0000256" key="4">
    <source>
        <dbReference type="ARBA" id="ARBA00022782"/>
    </source>
</evidence>
<keyword evidence="3" id="KW-0963">Cytoplasm</keyword>
<gene>
    <name evidence="11" type="primary">Piwil1</name>
    <name evidence="11" type="ORF">AWC38_SpisGene3420</name>
</gene>
<evidence type="ECO:0000259" key="9">
    <source>
        <dbReference type="PROSITE" id="PS50821"/>
    </source>
</evidence>
<dbReference type="InterPro" id="IPR036397">
    <property type="entry name" value="RNaseH_sf"/>
</dbReference>
<dbReference type="Gene3D" id="2.170.260.10">
    <property type="entry name" value="paz domain"/>
    <property type="match status" value="1"/>
</dbReference>
<dbReference type="Pfam" id="PF02170">
    <property type="entry name" value="PAZ"/>
    <property type="match status" value="1"/>
</dbReference>
<dbReference type="SMART" id="SM00949">
    <property type="entry name" value="PAZ"/>
    <property type="match status" value="1"/>
</dbReference>
<dbReference type="PANTHER" id="PTHR22891">
    <property type="entry name" value="EUKARYOTIC TRANSLATION INITIATION FACTOR 2C"/>
    <property type="match status" value="1"/>
</dbReference>
<evidence type="ECO:0000313" key="11">
    <source>
        <dbReference type="EMBL" id="PFX31729.1"/>
    </source>
</evidence>
<dbReference type="GO" id="GO:0005737">
    <property type="term" value="C:cytoplasm"/>
    <property type="evidence" value="ECO:0007669"/>
    <property type="project" value="UniProtKB-SubCell"/>
</dbReference>
<comment type="subcellular location">
    <subcellularLocation>
        <location evidence="1">Cytoplasm</location>
    </subcellularLocation>
</comment>
<dbReference type="InterPro" id="IPR003165">
    <property type="entry name" value="Piwi"/>
</dbReference>
<evidence type="ECO:0000256" key="5">
    <source>
        <dbReference type="ARBA" id="ARBA00022884"/>
    </source>
</evidence>
<evidence type="ECO:0000259" key="10">
    <source>
        <dbReference type="PROSITE" id="PS50822"/>
    </source>
</evidence>
<dbReference type="GO" id="GO:0030154">
    <property type="term" value="P:cell differentiation"/>
    <property type="evidence" value="ECO:0007669"/>
    <property type="project" value="UniProtKB-KW"/>
</dbReference>